<reference evidence="1 2" key="1">
    <citation type="journal article" date="2018" name="Sci. Rep.">
        <title>Genomic signatures of local adaptation to the degree of environmental predictability in rotifers.</title>
        <authorList>
            <person name="Franch-Gras L."/>
            <person name="Hahn C."/>
            <person name="Garcia-Roger E.M."/>
            <person name="Carmona M.J."/>
            <person name="Serra M."/>
            <person name="Gomez A."/>
        </authorList>
    </citation>
    <scope>NUCLEOTIDE SEQUENCE [LARGE SCALE GENOMIC DNA]</scope>
    <source>
        <strain evidence="1">HYR1</strain>
    </source>
</reference>
<accession>A0A3M7T8F7</accession>
<comment type="caution">
    <text evidence="1">The sequence shown here is derived from an EMBL/GenBank/DDBJ whole genome shotgun (WGS) entry which is preliminary data.</text>
</comment>
<dbReference type="Proteomes" id="UP000276133">
    <property type="component" value="Unassembled WGS sequence"/>
</dbReference>
<keyword evidence="2" id="KW-1185">Reference proteome</keyword>
<name>A0A3M7T8F7_BRAPC</name>
<dbReference type="EMBL" id="REGN01000117">
    <property type="protein sequence ID" value="RNA44353.1"/>
    <property type="molecule type" value="Genomic_DNA"/>
</dbReference>
<dbReference type="AlphaFoldDB" id="A0A3M7T8F7"/>
<evidence type="ECO:0000313" key="1">
    <source>
        <dbReference type="EMBL" id="RNA44353.1"/>
    </source>
</evidence>
<organism evidence="1 2">
    <name type="scientific">Brachionus plicatilis</name>
    <name type="common">Marine rotifer</name>
    <name type="synonym">Brachionus muelleri</name>
    <dbReference type="NCBI Taxonomy" id="10195"/>
    <lineage>
        <taxon>Eukaryota</taxon>
        <taxon>Metazoa</taxon>
        <taxon>Spiralia</taxon>
        <taxon>Gnathifera</taxon>
        <taxon>Rotifera</taxon>
        <taxon>Eurotatoria</taxon>
        <taxon>Monogononta</taxon>
        <taxon>Pseudotrocha</taxon>
        <taxon>Ploima</taxon>
        <taxon>Brachionidae</taxon>
        <taxon>Brachionus</taxon>
    </lineage>
</organism>
<evidence type="ECO:0000313" key="2">
    <source>
        <dbReference type="Proteomes" id="UP000276133"/>
    </source>
</evidence>
<sequence>MNYDLRCSKLVEYVDKVTNNIHYPLDSQLIEKSVIKPKLPNIIRKTNELKKNIRSLQTNIDSRIDTSQELSMILTNLKQSLNSADSYWCTEKCNQCNANLRFRLTEISTENKKNIIEELTKHKHPSSKKIKR</sequence>
<gene>
    <name evidence="1" type="ORF">BpHYR1_010335</name>
</gene>
<proteinExistence type="predicted"/>
<protein>
    <submittedName>
        <fullName evidence="1">Uncharacterized protein</fullName>
    </submittedName>
</protein>